<comment type="caution">
    <text evidence="13">The sequence shown here is derived from an EMBL/GenBank/DDBJ whole genome shotgun (WGS) entry which is preliminary data.</text>
</comment>
<comment type="similarity">
    <text evidence="2 9">Belongs to the tRNA-intron endonuclease family.</text>
</comment>
<comment type="subcellular location">
    <subcellularLocation>
        <location evidence="1 9">Nucleus</location>
    </subcellularLocation>
</comment>
<dbReference type="InterPro" id="IPR006676">
    <property type="entry name" value="tRNA_splic"/>
</dbReference>
<feature type="active site" evidence="10">
    <location>
        <position position="302"/>
    </location>
</feature>
<feature type="compositionally biased region" description="Basic and acidic residues" evidence="11">
    <location>
        <begin position="121"/>
        <end position="135"/>
    </location>
</feature>
<accession>A0A8J6FAT9</accession>
<protein>
    <recommendedName>
        <fullName evidence="8 9">tRNA-splicing endonuclease subunit Sen2</fullName>
        <ecNumber evidence="3 9">4.6.1.16</ecNumber>
    </recommendedName>
</protein>
<feature type="region of interest" description="Disordered" evidence="11">
    <location>
        <begin position="121"/>
        <end position="144"/>
    </location>
</feature>
<dbReference type="Proteomes" id="UP000770717">
    <property type="component" value="Unassembled WGS sequence"/>
</dbReference>
<dbReference type="EC" id="4.6.1.16" evidence="3 9"/>
<evidence type="ECO:0000256" key="8">
    <source>
        <dbReference type="ARBA" id="ARBA00071058"/>
    </source>
</evidence>
<comment type="function">
    <text evidence="9">Constitutes one of the two catalytic subunit of the tRNA-splicing endonuclease complex, a complex responsible for identification and cleavage of the splice sites in pre-tRNA. It cleaves pre-tRNA at the 5'- and 3'-splice sites to release the intron. The products are an intron and two tRNA half-molecules bearing 2',3'-cyclic phosphate and 5'-OH termini. There are no conserved sequences at the splice sites, but the intron is invariably located at the same site in the gene, placing the splice sites an invariant distance from the constant structural features of the tRNA body.</text>
</comment>
<evidence type="ECO:0000256" key="3">
    <source>
        <dbReference type="ARBA" id="ARBA00012573"/>
    </source>
</evidence>
<dbReference type="FunFam" id="3.40.1350.10:FF:000001">
    <property type="entry name" value="tRNA-splicing endonuclease subunit Sen2"/>
    <property type="match status" value="1"/>
</dbReference>
<dbReference type="OrthoDB" id="10249562at2759"/>
<dbReference type="CDD" id="cd22363">
    <property type="entry name" value="tRNA-intron_lyase_C"/>
    <property type="match status" value="1"/>
</dbReference>
<evidence type="ECO:0000256" key="5">
    <source>
        <dbReference type="ARBA" id="ARBA00022694"/>
    </source>
</evidence>
<evidence type="ECO:0000256" key="11">
    <source>
        <dbReference type="SAM" id="MobiDB-lite"/>
    </source>
</evidence>
<dbReference type="Pfam" id="PF01974">
    <property type="entry name" value="tRNA_int_endo"/>
    <property type="match status" value="1"/>
</dbReference>
<dbReference type="PANTHER" id="PTHR21227">
    <property type="entry name" value="TRNA-SPLICING ENDONUCLEASE SUBUNIT SEN2"/>
    <property type="match status" value="1"/>
</dbReference>
<feature type="domain" description="tRNA intron endonuclease catalytic" evidence="12">
    <location>
        <begin position="264"/>
        <end position="348"/>
    </location>
</feature>
<keyword evidence="6 9" id="KW-0456">Lyase</keyword>
<dbReference type="GO" id="GO:0003676">
    <property type="term" value="F:nucleic acid binding"/>
    <property type="evidence" value="ECO:0007669"/>
    <property type="project" value="InterPro"/>
</dbReference>
<dbReference type="PIRSF" id="PIRSF011789">
    <property type="entry name" value="tRNA_splic_SEN2"/>
    <property type="match status" value="1"/>
</dbReference>
<dbReference type="GO" id="GO:0006397">
    <property type="term" value="P:mRNA processing"/>
    <property type="evidence" value="ECO:0007669"/>
    <property type="project" value="UniProtKB-KW"/>
</dbReference>
<evidence type="ECO:0000256" key="10">
    <source>
        <dbReference type="PIRSR" id="PIRSR011789-1"/>
    </source>
</evidence>
<dbReference type="GO" id="GO:0000214">
    <property type="term" value="C:tRNA-intron endonuclease complex"/>
    <property type="evidence" value="ECO:0007669"/>
    <property type="project" value="UniProtKB-UniRule"/>
</dbReference>
<evidence type="ECO:0000256" key="4">
    <source>
        <dbReference type="ARBA" id="ARBA00022664"/>
    </source>
</evidence>
<dbReference type="GO" id="GO:0000213">
    <property type="term" value="F:tRNA-intron lyase activity"/>
    <property type="evidence" value="ECO:0007669"/>
    <property type="project" value="UniProtKB-UniRule"/>
</dbReference>
<evidence type="ECO:0000313" key="13">
    <source>
        <dbReference type="EMBL" id="KAG9483655.1"/>
    </source>
</evidence>
<organism evidence="13 14">
    <name type="scientific">Eleutherodactylus coqui</name>
    <name type="common">Puerto Rican coqui</name>
    <dbReference type="NCBI Taxonomy" id="57060"/>
    <lineage>
        <taxon>Eukaryota</taxon>
        <taxon>Metazoa</taxon>
        <taxon>Chordata</taxon>
        <taxon>Craniata</taxon>
        <taxon>Vertebrata</taxon>
        <taxon>Euteleostomi</taxon>
        <taxon>Amphibia</taxon>
        <taxon>Batrachia</taxon>
        <taxon>Anura</taxon>
        <taxon>Neobatrachia</taxon>
        <taxon>Hyloidea</taxon>
        <taxon>Eleutherodactylidae</taxon>
        <taxon>Eleutherodactylinae</taxon>
        <taxon>Eleutherodactylus</taxon>
        <taxon>Eleutherodactylus</taxon>
    </lineage>
</organism>
<dbReference type="GO" id="GO:0005737">
    <property type="term" value="C:cytoplasm"/>
    <property type="evidence" value="ECO:0007669"/>
    <property type="project" value="TreeGrafter"/>
</dbReference>
<reference evidence="13" key="1">
    <citation type="thesis" date="2020" institute="ProQuest LLC" country="789 East Eisenhower Parkway, Ann Arbor, MI, USA">
        <title>Comparative Genomics and Chromosome Evolution.</title>
        <authorList>
            <person name="Mudd A.B."/>
        </authorList>
    </citation>
    <scope>NUCLEOTIDE SEQUENCE</scope>
    <source>
        <strain evidence="13">HN-11 Male</strain>
        <tissue evidence="13">Kidney and liver</tissue>
    </source>
</reference>
<keyword evidence="7 9" id="KW-0539">Nucleus</keyword>
<evidence type="ECO:0000313" key="14">
    <source>
        <dbReference type="Proteomes" id="UP000770717"/>
    </source>
</evidence>
<dbReference type="PANTHER" id="PTHR21227:SF0">
    <property type="entry name" value="TRNA-SPLICING ENDONUCLEASE SUBUNIT SEN2"/>
    <property type="match status" value="1"/>
</dbReference>
<proteinExistence type="inferred from homology"/>
<keyword evidence="5 9" id="KW-0819">tRNA processing</keyword>
<keyword evidence="4" id="KW-0507">mRNA processing</keyword>
<evidence type="ECO:0000256" key="7">
    <source>
        <dbReference type="ARBA" id="ARBA00023242"/>
    </source>
</evidence>
<sequence>MSQATFHAPRRKRKVYESYESPFPIPLSHDSYMKDFHICKGEIINNHVIVRSIEGIQLLYGKGYFGKGILSRSRPEYNIAQEELRGRWKEWAKELLKGQGMDLTSANKILRDYTSPIHLSDKDGETVHLEDSKDELQEEPADKSISTNTENIVREGNPDYDPLSKYGAQDPDTDHTCTQVDKAVLEKLHCHRHDDLIIHCGCKVQKQTLQAEPEGTSVMEEMGHEYVLVEEDTTGAAEDMEEETVEPLTILKLWEVFSAAQQSFQTRYMAYHHFRSKGWVPKVGLKFGTDLLLYRKGPAFYHASYSVIVELVDENFEGPPLRPLTWRSLSGLHRTTMNVSKELLICYLIKPPAFTEKDMNTPECIKKFKVQASFKR</sequence>
<dbReference type="InterPro" id="IPR016589">
    <property type="entry name" value="tRNA_splic_SEN2"/>
</dbReference>
<dbReference type="InterPro" id="IPR006677">
    <property type="entry name" value="tRNA_intron_Endonuc_cat-like"/>
</dbReference>
<dbReference type="AlphaFoldDB" id="A0A8J6FAT9"/>
<evidence type="ECO:0000256" key="1">
    <source>
        <dbReference type="ARBA" id="ARBA00004123"/>
    </source>
</evidence>
<dbReference type="SUPFAM" id="SSF53032">
    <property type="entry name" value="tRNA-intron endonuclease catalytic domain-like"/>
    <property type="match status" value="1"/>
</dbReference>
<dbReference type="InterPro" id="IPR036167">
    <property type="entry name" value="tRNA_intron_Endo_cat-like_sf"/>
</dbReference>
<evidence type="ECO:0000256" key="6">
    <source>
        <dbReference type="ARBA" id="ARBA00023239"/>
    </source>
</evidence>
<feature type="active site" evidence="10">
    <location>
        <position position="341"/>
    </location>
</feature>
<name>A0A8J6FAT9_ELECQ</name>
<dbReference type="InterPro" id="IPR011856">
    <property type="entry name" value="tRNA_endonuc-like_dom_sf"/>
</dbReference>
<keyword evidence="14" id="KW-1185">Reference proteome</keyword>
<dbReference type="Gene3D" id="3.40.1350.10">
    <property type="match status" value="1"/>
</dbReference>
<evidence type="ECO:0000256" key="2">
    <source>
        <dbReference type="ARBA" id="ARBA00008078"/>
    </source>
</evidence>
<gene>
    <name evidence="13" type="ORF">GDO78_009531</name>
</gene>
<dbReference type="GO" id="GO:0000379">
    <property type="term" value="P:tRNA-type intron splice site recognition and cleavage"/>
    <property type="evidence" value="ECO:0007669"/>
    <property type="project" value="TreeGrafter"/>
</dbReference>
<dbReference type="EMBL" id="WNTK01000005">
    <property type="protein sequence ID" value="KAG9483655.1"/>
    <property type="molecule type" value="Genomic_DNA"/>
</dbReference>
<feature type="active site" evidence="10">
    <location>
        <position position="294"/>
    </location>
</feature>
<evidence type="ECO:0000256" key="9">
    <source>
        <dbReference type="PIRNR" id="PIRNR011789"/>
    </source>
</evidence>
<evidence type="ECO:0000259" key="12">
    <source>
        <dbReference type="Pfam" id="PF01974"/>
    </source>
</evidence>